<dbReference type="GO" id="GO:0005524">
    <property type="term" value="F:ATP binding"/>
    <property type="evidence" value="ECO:0007669"/>
    <property type="project" value="UniProtKB-UniRule"/>
</dbReference>
<keyword evidence="7" id="KW-0812">Transmembrane</keyword>
<protein>
    <recommendedName>
        <fullName evidence="8">Protein kinase domain-containing protein</fullName>
    </recommendedName>
</protein>
<dbReference type="PROSITE" id="PS50011">
    <property type="entry name" value="PROTEIN_KINASE_DOM"/>
    <property type="match status" value="1"/>
</dbReference>
<dbReference type="OrthoDB" id="1668230at2759"/>
<evidence type="ECO:0000256" key="4">
    <source>
        <dbReference type="ARBA" id="ARBA00022840"/>
    </source>
</evidence>
<dbReference type="PANTHER" id="PTHR45707">
    <property type="entry name" value="C2 CALCIUM/LIPID-BINDING PLANT PHOSPHORIBOSYLTRANSFERASE FAMILY PROTEIN"/>
    <property type="match status" value="1"/>
</dbReference>
<evidence type="ECO:0000256" key="1">
    <source>
        <dbReference type="ARBA" id="ARBA00022679"/>
    </source>
</evidence>
<accession>A0A835EF08</accession>
<keyword evidence="7" id="KW-0472">Membrane</keyword>
<evidence type="ECO:0000256" key="6">
    <source>
        <dbReference type="RuleBase" id="RU000304"/>
    </source>
</evidence>
<feature type="domain" description="Protein kinase" evidence="8">
    <location>
        <begin position="35"/>
        <end position="306"/>
    </location>
</feature>
<dbReference type="SMART" id="SM00220">
    <property type="entry name" value="S_TKc"/>
    <property type="match status" value="1"/>
</dbReference>
<organism evidence="9 10">
    <name type="scientific">Digitaria exilis</name>
    <dbReference type="NCBI Taxonomy" id="1010633"/>
    <lineage>
        <taxon>Eukaryota</taxon>
        <taxon>Viridiplantae</taxon>
        <taxon>Streptophyta</taxon>
        <taxon>Embryophyta</taxon>
        <taxon>Tracheophyta</taxon>
        <taxon>Spermatophyta</taxon>
        <taxon>Magnoliopsida</taxon>
        <taxon>Liliopsida</taxon>
        <taxon>Poales</taxon>
        <taxon>Poaceae</taxon>
        <taxon>PACMAD clade</taxon>
        <taxon>Panicoideae</taxon>
        <taxon>Panicodae</taxon>
        <taxon>Paniceae</taxon>
        <taxon>Anthephorinae</taxon>
        <taxon>Digitaria</taxon>
    </lineage>
</organism>
<evidence type="ECO:0000256" key="7">
    <source>
        <dbReference type="SAM" id="Phobius"/>
    </source>
</evidence>
<proteinExistence type="inferred from homology"/>
<dbReference type="InterPro" id="IPR011009">
    <property type="entry name" value="Kinase-like_dom_sf"/>
</dbReference>
<evidence type="ECO:0000313" key="9">
    <source>
        <dbReference type="EMBL" id="KAF8691985.1"/>
    </source>
</evidence>
<sequence>MGHQTSDVKDLERVVTDTRPEPISISYATIKYITKDFAQVIGVGGFGEVYLGGHGNWMVAVKKLKSSTDVSNEKFFLDEVNCLMKVKHKNIVRFLGYFADTRGEVMEIDGKLRIVEVQQRLLCLEYVPNGNLNILKAEKNHGFEWVVRYQIIKGNCQGLHCIHKERINHLDLKPANVLLGTNMEPKITDFGVSRCIGDTESTMVTRNLFGTPGYIAPEFIDKQHISFKSDIFSLGVIMINLLMGFEGCIIENVRMIYQASIFFKNFFLHQILLPVEITILYNIVVWKLAYSLRSKLLVILDAILSV</sequence>
<dbReference type="GO" id="GO:0004674">
    <property type="term" value="F:protein serine/threonine kinase activity"/>
    <property type="evidence" value="ECO:0007669"/>
    <property type="project" value="UniProtKB-KW"/>
</dbReference>
<keyword evidence="1" id="KW-0808">Transferase</keyword>
<dbReference type="InterPro" id="IPR008271">
    <property type="entry name" value="Ser/Thr_kinase_AS"/>
</dbReference>
<comment type="caution">
    <text evidence="9">The sequence shown here is derived from an EMBL/GenBank/DDBJ whole genome shotgun (WGS) entry which is preliminary data.</text>
</comment>
<dbReference type="PANTHER" id="PTHR45707:SF43">
    <property type="entry name" value="PROTEIN KINASE DOMAIN-CONTAINING PROTEIN"/>
    <property type="match status" value="1"/>
</dbReference>
<dbReference type="AlphaFoldDB" id="A0A835EF08"/>
<evidence type="ECO:0000313" key="10">
    <source>
        <dbReference type="Proteomes" id="UP000636709"/>
    </source>
</evidence>
<evidence type="ECO:0000256" key="3">
    <source>
        <dbReference type="ARBA" id="ARBA00022777"/>
    </source>
</evidence>
<evidence type="ECO:0000259" key="8">
    <source>
        <dbReference type="PROSITE" id="PS50011"/>
    </source>
</evidence>
<dbReference type="Gene3D" id="1.10.510.10">
    <property type="entry name" value="Transferase(Phosphotransferase) domain 1"/>
    <property type="match status" value="1"/>
</dbReference>
<dbReference type="InterPro" id="IPR000719">
    <property type="entry name" value="Prot_kinase_dom"/>
</dbReference>
<dbReference type="PROSITE" id="PS00107">
    <property type="entry name" value="PROTEIN_KINASE_ATP"/>
    <property type="match status" value="1"/>
</dbReference>
<comment type="similarity">
    <text evidence="6">Belongs to the protein kinase superfamily.</text>
</comment>
<reference evidence="9" key="1">
    <citation type="submission" date="2020-07" db="EMBL/GenBank/DDBJ databases">
        <title>Genome sequence and genetic diversity analysis of an under-domesticated orphan crop, white fonio (Digitaria exilis).</title>
        <authorList>
            <person name="Bennetzen J.L."/>
            <person name="Chen S."/>
            <person name="Ma X."/>
            <person name="Wang X."/>
            <person name="Yssel A.E.J."/>
            <person name="Chaluvadi S.R."/>
            <person name="Johnson M."/>
            <person name="Gangashetty P."/>
            <person name="Hamidou F."/>
            <person name="Sanogo M.D."/>
            <person name="Zwaenepoel A."/>
            <person name="Wallace J."/>
            <person name="Van De Peer Y."/>
            <person name="Van Deynze A."/>
        </authorList>
    </citation>
    <scope>NUCLEOTIDE SEQUENCE</scope>
    <source>
        <tissue evidence="9">Leaves</tissue>
    </source>
</reference>
<keyword evidence="10" id="KW-1185">Reference proteome</keyword>
<gene>
    <name evidence="9" type="ORF">HU200_039930</name>
</gene>
<evidence type="ECO:0000256" key="5">
    <source>
        <dbReference type="PROSITE-ProRule" id="PRU10141"/>
    </source>
</evidence>
<name>A0A835EF08_9POAL</name>
<dbReference type="Proteomes" id="UP000636709">
    <property type="component" value="Unassembled WGS sequence"/>
</dbReference>
<feature type="transmembrane region" description="Helical" evidence="7">
    <location>
        <begin position="271"/>
        <end position="290"/>
    </location>
</feature>
<evidence type="ECO:0000256" key="2">
    <source>
        <dbReference type="ARBA" id="ARBA00022741"/>
    </source>
</evidence>
<dbReference type="EMBL" id="JACEFO010001953">
    <property type="protein sequence ID" value="KAF8691985.1"/>
    <property type="molecule type" value="Genomic_DNA"/>
</dbReference>
<dbReference type="InterPro" id="IPR017441">
    <property type="entry name" value="Protein_kinase_ATP_BS"/>
</dbReference>
<keyword evidence="4 5" id="KW-0067">ATP-binding</keyword>
<keyword evidence="3" id="KW-0418">Kinase</keyword>
<keyword evidence="2 5" id="KW-0547">Nucleotide-binding</keyword>
<keyword evidence="6" id="KW-0723">Serine/threonine-protein kinase</keyword>
<keyword evidence="7" id="KW-1133">Transmembrane helix</keyword>
<dbReference type="SUPFAM" id="SSF56112">
    <property type="entry name" value="Protein kinase-like (PK-like)"/>
    <property type="match status" value="1"/>
</dbReference>
<dbReference type="PROSITE" id="PS00108">
    <property type="entry name" value="PROTEIN_KINASE_ST"/>
    <property type="match status" value="1"/>
</dbReference>
<dbReference type="Pfam" id="PF00069">
    <property type="entry name" value="Pkinase"/>
    <property type="match status" value="1"/>
</dbReference>
<feature type="binding site" evidence="5">
    <location>
        <position position="63"/>
    </location>
    <ligand>
        <name>ATP</name>
        <dbReference type="ChEBI" id="CHEBI:30616"/>
    </ligand>
</feature>
<feature type="transmembrane region" description="Helical" evidence="7">
    <location>
        <begin position="231"/>
        <end position="250"/>
    </location>
</feature>